<keyword evidence="2" id="KW-1185">Reference proteome</keyword>
<evidence type="ECO:0000313" key="2">
    <source>
        <dbReference type="Proteomes" id="UP000789366"/>
    </source>
</evidence>
<gene>
    <name evidence="1" type="ORF">SPELUC_LOCUS6567</name>
</gene>
<name>A0ACA9MDP5_9GLOM</name>
<evidence type="ECO:0000313" key="1">
    <source>
        <dbReference type="EMBL" id="CAG8586001.1"/>
    </source>
</evidence>
<feature type="non-terminal residue" evidence="1">
    <location>
        <position position="131"/>
    </location>
</feature>
<dbReference type="Proteomes" id="UP000789366">
    <property type="component" value="Unassembled WGS sequence"/>
</dbReference>
<proteinExistence type="predicted"/>
<accession>A0ACA9MDP5</accession>
<dbReference type="EMBL" id="CAJVPW010007812">
    <property type="protein sequence ID" value="CAG8586001.1"/>
    <property type="molecule type" value="Genomic_DNA"/>
</dbReference>
<reference evidence="1" key="1">
    <citation type="submission" date="2021-06" db="EMBL/GenBank/DDBJ databases">
        <authorList>
            <person name="Kallberg Y."/>
            <person name="Tangrot J."/>
            <person name="Rosling A."/>
        </authorList>
    </citation>
    <scope>NUCLEOTIDE SEQUENCE</scope>
    <source>
        <strain evidence="1">28 12/20/2015</strain>
    </source>
</reference>
<comment type="caution">
    <text evidence="1">The sequence shown here is derived from an EMBL/GenBank/DDBJ whole genome shotgun (WGS) entry which is preliminary data.</text>
</comment>
<sequence>MPYVSPKEVTYTKISITIKQVNPTIEDTRTRECPLTSLTTINAKNKSESQTTETRDTANNHADLKLDNLPISPKLTNSRNSLLRKKNGEIVKSSFKNLESNPTSPASPKQVKFDDQKKEINVISDDFSDTE</sequence>
<protein>
    <submittedName>
        <fullName evidence="1">4229_t:CDS:1</fullName>
    </submittedName>
</protein>
<organism evidence="1 2">
    <name type="scientific">Cetraspora pellucida</name>
    <dbReference type="NCBI Taxonomy" id="1433469"/>
    <lineage>
        <taxon>Eukaryota</taxon>
        <taxon>Fungi</taxon>
        <taxon>Fungi incertae sedis</taxon>
        <taxon>Mucoromycota</taxon>
        <taxon>Glomeromycotina</taxon>
        <taxon>Glomeromycetes</taxon>
        <taxon>Diversisporales</taxon>
        <taxon>Gigasporaceae</taxon>
        <taxon>Cetraspora</taxon>
    </lineage>
</organism>